<accession>A0A4Z0NMX3</accession>
<dbReference type="InterPro" id="IPR052514">
    <property type="entry name" value="SAM-dependent_MTase"/>
</dbReference>
<protein>
    <submittedName>
        <fullName evidence="2">FkbM family methyltransferase</fullName>
    </submittedName>
</protein>
<feature type="domain" description="Methyltransferase FkbM" evidence="1">
    <location>
        <begin position="44"/>
        <end position="174"/>
    </location>
</feature>
<dbReference type="NCBIfam" id="TIGR01444">
    <property type="entry name" value="fkbM_fam"/>
    <property type="match status" value="1"/>
</dbReference>
<evidence type="ECO:0000313" key="2">
    <source>
        <dbReference type="EMBL" id="TGD97402.1"/>
    </source>
</evidence>
<dbReference type="EMBL" id="SRLB01000014">
    <property type="protein sequence ID" value="TGD97402.1"/>
    <property type="molecule type" value="Genomic_DNA"/>
</dbReference>
<dbReference type="SUPFAM" id="SSF53335">
    <property type="entry name" value="S-adenosyl-L-methionine-dependent methyltransferases"/>
    <property type="match status" value="1"/>
</dbReference>
<proteinExistence type="predicted"/>
<evidence type="ECO:0000313" key="3">
    <source>
        <dbReference type="Proteomes" id="UP000297535"/>
    </source>
</evidence>
<dbReference type="PANTHER" id="PTHR34203:SF15">
    <property type="entry name" value="SLL1173 PROTEIN"/>
    <property type="match status" value="1"/>
</dbReference>
<dbReference type="Proteomes" id="UP000297535">
    <property type="component" value="Unassembled WGS sequence"/>
</dbReference>
<gene>
    <name evidence="2" type="ORF">EU555_19735</name>
</gene>
<name>A0A4Z0NMX3_9HYPH</name>
<dbReference type="OrthoDB" id="9814604at2"/>
<dbReference type="PANTHER" id="PTHR34203">
    <property type="entry name" value="METHYLTRANSFERASE, FKBM FAMILY PROTEIN"/>
    <property type="match status" value="1"/>
</dbReference>
<reference evidence="2 3" key="1">
    <citation type="submission" date="2019-04" db="EMBL/GenBank/DDBJ databases">
        <authorList>
            <person name="Feng G."/>
            <person name="Zhu H."/>
        </authorList>
    </citation>
    <scope>NUCLEOTIDE SEQUENCE [LARGE SCALE GENOMIC DNA]</scope>
    <source>
        <strain evidence="2 3">6HR-1</strain>
    </source>
</reference>
<dbReference type="AlphaFoldDB" id="A0A4Z0NMX3"/>
<sequence>MTRPTGTAAAIGRSLRIYRGAGAPHAAMDALYRRFVRPGDLVFDVGAHVGDRVAAFRRLGARVVALEPQPGPARALRLLHGRDHDVILVAAAVSDAPGEVVFHLNSANPTVSSASADFVAGAAGAPGWEGQVWDRRITVPATNLDRLVAEHGRPAFVKIDVEGFEERVLAGLSAPLPALSFEFTTIARDVALRCLDRLAGLGPYGFDVALGESQRLTFGRFVGRAEMADFVMGLPVAANSGDVYAVLTTSADAPE</sequence>
<comment type="caution">
    <text evidence="2">The sequence shown here is derived from an EMBL/GenBank/DDBJ whole genome shotgun (WGS) entry which is preliminary data.</text>
</comment>
<dbReference type="GO" id="GO:0032259">
    <property type="term" value="P:methylation"/>
    <property type="evidence" value="ECO:0007669"/>
    <property type="project" value="UniProtKB-KW"/>
</dbReference>
<keyword evidence="2" id="KW-0489">Methyltransferase</keyword>
<dbReference type="GO" id="GO:0008168">
    <property type="term" value="F:methyltransferase activity"/>
    <property type="evidence" value="ECO:0007669"/>
    <property type="project" value="UniProtKB-KW"/>
</dbReference>
<dbReference type="RefSeq" id="WP_135416937.1">
    <property type="nucleotide sequence ID" value="NZ_SRLB01000014.1"/>
</dbReference>
<dbReference type="Pfam" id="PF05050">
    <property type="entry name" value="Methyltransf_21"/>
    <property type="match status" value="1"/>
</dbReference>
<dbReference type="InterPro" id="IPR029063">
    <property type="entry name" value="SAM-dependent_MTases_sf"/>
</dbReference>
<dbReference type="InterPro" id="IPR006342">
    <property type="entry name" value="FkbM_mtfrase"/>
</dbReference>
<keyword evidence="3" id="KW-1185">Reference proteome</keyword>
<keyword evidence="2" id="KW-0808">Transferase</keyword>
<evidence type="ECO:0000259" key="1">
    <source>
        <dbReference type="Pfam" id="PF05050"/>
    </source>
</evidence>
<dbReference type="Gene3D" id="3.40.50.150">
    <property type="entry name" value="Vaccinia Virus protein VP39"/>
    <property type="match status" value="1"/>
</dbReference>
<organism evidence="2 3">
    <name type="scientific">Methylobacterium nonmethylotrophicum</name>
    <dbReference type="NCBI Taxonomy" id="1141884"/>
    <lineage>
        <taxon>Bacteria</taxon>
        <taxon>Pseudomonadati</taxon>
        <taxon>Pseudomonadota</taxon>
        <taxon>Alphaproteobacteria</taxon>
        <taxon>Hyphomicrobiales</taxon>
        <taxon>Methylobacteriaceae</taxon>
        <taxon>Methylobacterium</taxon>
    </lineage>
</organism>